<reference evidence="1" key="1">
    <citation type="submission" date="2020-10" db="EMBL/GenBank/DDBJ databases">
        <title>Taxonomic study of unclassified bacteria belonging to the class Ktedonobacteria.</title>
        <authorList>
            <person name="Yabe S."/>
            <person name="Wang C.M."/>
            <person name="Zheng Y."/>
            <person name="Sakai Y."/>
            <person name="Cavaletti L."/>
            <person name="Monciardini P."/>
            <person name="Donadio S."/>
        </authorList>
    </citation>
    <scope>NUCLEOTIDE SEQUENCE</scope>
    <source>
        <strain evidence="1">ID150040</strain>
    </source>
</reference>
<dbReference type="EMBL" id="BNJK01000001">
    <property type="protein sequence ID" value="GHO93633.1"/>
    <property type="molecule type" value="Genomic_DNA"/>
</dbReference>
<gene>
    <name evidence="1" type="ORF">KSF_036810</name>
</gene>
<name>A0A8J3IHA0_9CHLR</name>
<accession>A0A8J3IHA0</accession>
<evidence type="ECO:0000313" key="2">
    <source>
        <dbReference type="Proteomes" id="UP000597444"/>
    </source>
</evidence>
<dbReference type="RefSeq" id="WP_220204408.1">
    <property type="nucleotide sequence ID" value="NZ_BNJK01000001.1"/>
</dbReference>
<dbReference type="AlphaFoldDB" id="A0A8J3IHA0"/>
<proteinExistence type="predicted"/>
<dbReference type="Proteomes" id="UP000597444">
    <property type="component" value="Unassembled WGS sequence"/>
</dbReference>
<organism evidence="1 2">
    <name type="scientific">Reticulibacter mediterranei</name>
    <dbReference type="NCBI Taxonomy" id="2778369"/>
    <lineage>
        <taxon>Bacteria</taxon>
        <taxon>Bacillati</taxon>
        <taxon>Chloroflexota</taxon>
        <taxon>Ktedonobacteria</taxon>
        <taxon>Ktedonobacterales</taxon>
        <taxon>Reticulibacteraceae</taxon>
        <taxon>Reticulibacter</taxon>
    </lineage>
</organism>
<comment type="caution">
    <text evidence="1">The sequence shown here is derived from an EMBL/GenBank/DDBJ whole genome shotgun (WGS) entry which is preliminary data.</text>
</comment>
<keyword evidence="2" id="KW-1185">Reference proteome</keyword>
<evidence type="ECO:0000313" key="1">
    <source>
        <dbReference type="EMBL" id="GHO93633.1"/>
    </source>
</evidence>
<sequence length="154" mass="16789">MIEITKGGRATVNGDLVEYQLEGQPETLFSVGDQVRVKGGFAKIAEGEVICVAGEVRAERESKVAMIGGRVTITDSEVRLPTGAEDCLITAHGRSKIYLSVGIRMCEIFANDETIVYVPRDPRQETGRGENVATRGLYSLDIDLQGDARIEYLP</sequence>
<protein>
    <submittedName>
        <fullName evidence="1">Uncharacterized protein</fullName>
    </submittedName>
</protein>